<dbReference type="InterPro" id="IPR055557">
    <property type="entry name" value="DUF7133"/>
</dbReference>
<dbReference type="AlphaFoldDB" id="A0A5C1AUX0"/>
<dbReference type="OrthoDB" id="176168at2"/>
<sequence>MPSRSLLLLVLLAVPAFAQSPTPFGEGKYVKKATRQETIRATLASFGVPNLEGKWYFAGPFDNTDDLGFDTAYPPEKEKTIDLKATYTGKGGEKFGWKDAPNFTPGKMYDLAKLFPKQKNDMVVYLLHEFESKVNARLPLSLGSDDHISVFSFGDRVLHEHAIRSAVPDQTAALIKVKEGKNQLLLKVCQLAGEWQVYINPEIPDYSPPAVLKALDKDFARAASTATGNADKSAEAKFYTITTLNQPADCSLEVGGLGFRPDGKLLACTRRGELWLIENPASPTPKFSRFASGLHESLGLCVQDDKTVYVVQRPEMTKVTDVNGDGIADDFATFSDKWGVSGDYHEFAFGPARDKDGNFFITLNVGFGGGHQSKSPWRGWCVKIDGKTGDMEPWAYGLRSPNGVNFAPDGELFYCDNQGEWVATNKLCHVQKGKFYGHQAPLKWVKDSPFAANGDKVAAGMMYDGQPAPGKTSPKGMPAVEPPCVWFPYGRMGQSASEPIWDTTAGKFGPFAGQCFVGDQTRSMIMRVALEKVNGVYQGVCFPFRSGFQCGINRLCFGPDGSLYVGQTNRGWGSVGGKPYGLQRLAFNGPVPFEVHTMTATKAGFDLTFTKPVDPKTAEKATAYALKSFTYIYASPYGCPETDTQGEKPEVLGVSKDGKTVSLAVPGRRPGRVYDLKLNDVKSADGDELLHAEAYYTLNAVPK</sequence>
<dbReference type="Pfam" id="PF23500">
    <property type="entry name" value="DUF7133"/>
    <property type="match status" value="1"/>
</dbReference>
<evidence type="ECO:0000259" key="2">
    <source>
        <dbReference type="Pfam" id="PF23500"/>
    </source>
</evidence>
<gene>
    <name evidence="3" type="ORF">PX52LOC_08193</name>
</gene>
<dbReference type="InterPro" id="IPR011042">
    <property type="entry name" value="6-blade_b-propeller_TolB-like"/>
</dbReference>
<feature type="signal peptide" evidence="1">
    <location>
        <begin position="1"/>
        <end position="18"/>
    </location>
</feature>
<dbReference type="RefSeq" id="WP_149115306.1">
    <property type="nucleotide sequence ID" value="NZ_CP042425.1"/>
</dbReference>
<keyword evidence="4" id="KW-1185">Reference proteome</keyword>
<dbReference type="KEGG" id="lrs:PX52LOC_08193"/>
<feature type="domain" description="DUF7133" evidence="2">
    <location>
        <begin position="286"/>
        <end position="422"/>
    </location>
</feature>
<dbReference type="EMBL" id="CP042425">
    <property type="protein sequence ID" value="QEL21064.1"/>
    <property type="molecule type" value="Genomic_DNA"/>
</dbReference>
<proteinExistence type="predicted"/>
<protein>
    <submittedName>
        <fullName evidence="3">Large, multifunctional protein</fullName>
    </submittedName>
</protein>
<evidence type="ECO:0000313" key="4">
    <source>
        <dbReference type="Proteomes" id="UP000324974"/>
    </source>
</evidence>
<dbReference type="Proteomes" id="UP000324974">
    <property type="component" value="Chromosome"/>
</dbReference>
<evidence type="ECO:0000313" key="3">
    <source>
        <dbReference type="EMBL" id="QEL21064.1"/>
    </source>
</evidence>
<dbReference type="PANTHER" id="PTHR33546">
    <property type="entry name" value="LARGE, MULTIFUNCTIONAL SECRETED PROTEIN-RELATED"/>
    <property type="match status" value="1"/>
</dbReference>
<evidence type="ECO:0000256" key="1">
    <source>
        <dbReference type="SAM" id="SignalP"/>
    </source>
</evidence>
<reference evidence="4" key="1">
    <citation type="submission" date="2019-08" db="EMBL/GenBank/DDBJ databases">
        <title>Limnoglobus roseus gen. nov., sp. nov., a novel freshwater planctomycete with a giant genome from the family Gemmataceae.</title>
        <authorList>
            <person name="Kulichevskaya I.S."/>
            <person name="Naumoff D.G."/>
            <person name="Miroshnikov K."/>
            <person name="Ivanova A."/>
            <person name="Philippov D.A."/>
            <person name="Hakobyan A."/>
            <person name="Rijpstra I.C."/>
            <person name="Sinninghe Damste J.S."/>
            <person name="Liesack W."/>
            <person name="Dedysh S.N."/>
        </authorList>
    </citation>
    <scope>NUCLEOTIDE SEQUENCE [LARGE SCALE GENOMIC DNA]</scope>
    <source>
        <strain evidence="4">PX52</strain>
    </source>
</reference>
<dbReference type="PANTHER" id="PTHR33546:SF1">
    <property type="entry name" value="LARGE, MULTIFUNCTIONAL SECRETED PROTEIN"/>
    <property type="match status" value="1"/>
</dbReference>
<keyword evidence="1" id="KW-0732">Signal</keyword>
<feature type="chain" id="PRO_5022964551" evidence="1">
    <location>
        <begin position="19"/>
        <end position="703"/>
    </location>
</feature>
<organism evidence="3 4">
    <name type="scientific">Limnoglobus roseus</name>
    <dbReference type="NCBI Taxonomy" id="2598579"/>
    <lineage>
        <taxon>Bacteria</taxon>
        <taxon>Pseudomonadati</taxon>
        <taxon>Planctomycetota</taxon>
        <taxon>Planctomycetia</taxon>
        <taxon>Gemmatales</taxon>
        <taxon>Gemmataceae</taxon>
        <taxon>Limnoglobus</taxon>
    </lineage>
</organism>
<dbReference type="Gene3D" id="2.120.10.30">
    <property type="entry name" value="TolB, C-terminal domain"/>
    <property type="match status" value="1"/>
</dbReference>
<name>A0A5C1AUX0_9BACT</name>
<dbReference type="SUPFAM" id="SSF50952">
    <property type="entry name" value="Soluble quinoprotein glucose dehydrogenase"/>
    <property type="match status" value="1"/>
</dbReference>
<accession>A0A5C1AUX0</accession>
<dbReference type="InterPro" id="IPR011041">
    <property type="entry name" value="Quinoprot_gluc/sorb_DH_b-prop"/>
</dbReference>